<comment type="similarity">
    <text evidence="1">Belongs to the ATP-dependent AMP-binding enzyme family.</text>
</comment>
<dbReference type="InterPro" id="IPR000873">
    <property type="entry name" value="AMP-dep_synth/lig_dom"/>
</dbReference>
<evidence type="ECO:0000256" key="2">
    <source>
        <dbReference type="ARBA" id="ARBA00022598"/>
    </source>
</evidence>
<dbReference type="Pfam" id="PF13193">
    <property type="entry name" value="AMP-binding_C"/>
    <property type="match status" value="1"/>
</dbReference>
<comment type="caution">
    <text evidence="5">The sequence shown here is derived from an EMBL/GenBank/DDBJ whole genome shotgun (WGS) entry which is preliminary data.</text>
</comment>
<evidence type="ECO:0000259" key="3">
    <source>
        <dbReference type="Pfam" id="PF00501"/>
    </source>
</evidence>
<keyword evidence="2" id="KW-0436">Ligase</keyword>
<dbReference type="InterPro" id="IPR045851">
    <property type="entry name" value="AMP-bd_C_sf"/>
</dbReference>
<dbReference type="PANTHER" id="PTHR43201:SF5">
    <property type="entry name" value="MEDIUM-CHAIN ACYL-COA LIGASE ACSF2, MITOCHONDRIAL"/>
    <property type="match status" value="1"/>
</dbReference>
<feature type="domain" description="AMP-dependent synthetase/ligase" evidence="3">
    <location>
        <begin position="30"/>
        <end position="392"/>
    </location>
</feature>
<evidence type="ECO:0000313" key="6">
    <source>
        <dbReference type="Proteomes" id="UP000655208"/>
    </source>
</evidence>
<reference evidence="5" key="2">
    <citation type="submission" date="2020-09" db="EMBL/GenBank/DDBJ databases">
        <authorList>
            <person name="Sun Q."/>
            <person name="Zhou Y."/>
        </authorList>
    </citation>
    <scope>NUCLEOTIDE SEQUENCE</scope>
    <source>
        <strain evidence="5">CGMCC 4.7308</strain>
    </source>
</reference>
<evidence type="ECO:0000313" key="5">
    <source>
        <dbReference type="EMBL" id="GGL94656.1"/>
    </source>
</evidence>
<protein>
    <submittedName>
        <fullName evidence="5">AMP-binding protein</fullName>
    </submittedName>
</protein>
<dbReference type="InterPro" id="IPR042099">
    <property type="entry name" value="ANL_N_sf"/>
</dbReference>
<proteinExistence type="inferred from homology"/>
<dbReference type="GO" id="GO:0031956">
    <property type="term" value="F:medium-chain fatty acid-CoA ligase activity"/>
    <property type="evidence" value="ECO:0007669"/>
    <property type="project" value="TreeGrafter"/>
</dbReference>
<dbReference type="Proteomes" id="UP000655208">
    <property type="component" value="Unassembled WGS sequence"/>
</dbReference>
<dbReference type="GO" id="GO:0006631">
    <property type="term" value="P:fatty acid metabolic process"/>
    <property type="evidence" value="ECO:0007669"/>
    <property type="project" value="TreeGrafter"/>
</dbReference>
<feature type="domain" description="AMP-binding enzyme C-terminal" evidence="4">
    <location>
        <begin position="443"/>
        <end position="517"/>
    </location>
</feature>
<dbReference type="Gene3D" id="3.40.50.12780">
    <property type="entry name" value="N-terminal domain of ligase-like"/>
    <property type="match status" value="1"/>
</dbReference>
<dbReference type="PROSITE" id="PS00455">
    <property type="entry name" value="AMP_BINDING"/>
    <property type="match status" value="1"/>
</dbReference>
<dbReference type="Pfam" id="PF00501">
    <property type="entry name" value="AMP-binding"/>
    <property type="match status" value="1"/>
</dbReference>
<dbReference type="AlphaFoldDB" id="A0A917WDL9"/>
<reference evidence="5" key="1">
    <citation type="journal article" date="2014" name="Int. J. Syst. Evol. Microbiol.">
        <title>Complete genome sequence of Corynebacterium casei LMG S-19264T (=DSM 44701T), isolated from a smear-ripened cheese.</title>
        <authorList>
            <consortium name="US DOE Joint Genome Institute (JGI-PGF)"/>
            <person name="Walter F."/>
            <person name="Albersmeier A."/>
            <person name="Kalinowski J."/>
            <person name="Ruckert C."/>
        </authorList>
    </citation>
    <scope>NUCLEOTIDE SEQUENCE</scope>
    <source>
        <strain evidence="5">CGMCC 4.7308</strain>
    </source>
</reference>
<dbReference type="EMBL" id="BMNA01000002">
    <property type="protein sequence ID" value="GGL94656.1"/>
    <property type="molecule type" value="Genomic_DNA"/>
</dbReference>
<evidence type="ECO:0000256" key="1">
    <source>
        <dbReference type="ARBA" id="ARBA00006432"/>
    </source>
</evidence>
<gene>
    <name evidence="5" type="ORF">GCM10011594_13100</name>
</gene>
<dbReference type="Gene3D" id="3.30.300.30">
    <property type="match status" value="1"/>
</dbReference>
<dbReference type="InterPro" id="IPR020845">
    <property type="entry name" value="AMP-binding_CS"/>
</dbReference>
<sequence>MSVHVASLAAIRTGTDSRVPRGESVGALLRRVTAETPDRTALVDGAPGARRRWTYAELLDGAQGVARALLRCCRPGDRVAVWAPTIPEFVVAEYGIALAGMIMVTINPAFRAPEARFVLEDAGVAACLTVQDFRGHRLLEMATALESELEELRTVVDLEHAELFLAAADPAAVLPEVDPGSPAMILYTSGTTGVPKGALLAHACVTDNVTDGAANIAGRSADRTVWLALLPMFHLAGCVVAALGTATLHGTLVTVPRFDARAVLDLVEQERVSTMNIVPTLMWALLRHPDLPDVDISAIHSVMLGGATIPPELARRVRDRGIVPIVGYGLTEAPMVSATSDGDSDRDLVETIGRALPHVAVRIADPENDAPRGIGEIGEIQTRGRHTFLGYWRRPTATDAAYAADGWFKTGDLGVMDDRGVLSMAGRAKDMIIRGGENVYPREIEDHLVQLPDVLEAAVVGLPDEYYGEVVAAFVRPAPGIRPVRELAEVLSRDLTGYKVPSRWFLVDRFPTTESGKVQKFALVEAWRSGRYAEEAV</sequence>
<keyword evidence="6" id="KW-1185">Reference proteome</keyword>
<dbReference type="SUPFAM" id="SSF56801">
    <property type="entry name" value="Acetyl-CoA synthetase-like"/>
    <property type="match status" value="1"/>
</dbReference>
<dbReference type="InterPro" id="IPR025110">
    <property type="entry name" value="AMP-bd_C"/>
</dbReference>
<accession>A0A917WDL9</accession>
<name>A0A917WDL9_9ACTN</name>
<evidence type="ECO:0000259" key="4">
    <source>
        <dbReference type="Pfam" id="PF13193"/>
    </source>
</evidence>
<dbReference type="PANTHER" id="PTHR43201">
    <property type="entry name" value="ACYL-COA SYNTHETASE"/>
    <property type="match status" value="1"/>
</dbReference>
<organism evidence="5 6">
    <name type="scientific">Nakamurella endophytica</name>
    <dbReference type="NCBI Taxonomy" id="1748367"/>
    <lineage>
        <taxon>Bacteria</taxon>
        <taxon>Bacillati</taxon>
        <taxon>Actinomycetota</taxon>
        <taxon>Actinomycetes</taxon>
        <taxon>Nakamurellales</taxon>
        <taxon>Nakamurellaceae</taxon>
        <taxon>Nakamurella</taxon>
    </lineage>
</organism>